<dbReference type="Pfam" id="PF04542">
    <property type="entry name" value="Sigma70_r2"/>
    <property type="match status" value="1"/>
</dbReference>
<sequence>MPVSVAALDARGAVDARLVDLASDADLLEQARAGGPGAASAATAELYRRHRDVALRLAGRLCDERDVEDVVADAFARVLAQLATGGGPRSSFRAYLLTAVRHAHVDHVRRDAPLVWTDAPEPTAAVPDETERREESRLLSGVLRALPDRWQLVLWWTLVERRSLEDVGARLHLNPNAAAALAFRAREGLRLAYVAAHVARAADPRCAPWRDRLASLHLGRLPDDQADAVRGHLEGCGGCAATYDELRRLRPATLVAA</sequence>
<dbReference type="AlphaFoldDB" id="A0A6P0HKB9"/>
<reference evidence="8 9" key="1">
    <citation type="journal article" date="2014" name="Int. J. Syst. Evol. Microbiol.">
        <title>Nocardioides zeae sp. nov., isolated from the stem of Zea mays.</title>
        <authorList>
            <person name="Glaeser S.P."/>
            <person name="McInroy J.A."/>
            <person name="Busse H.J."/>
            <person name="Kampfer P."/>
        </authorList>
    </citation>
    <scope>NUCLEOTIDE SEQUENCE [LARGE SCALE GENOMIC DNA]</scope>
    <source>
        <strain evidence="8 9">JCM 30728</strain>
    </source>
</reference>
<dbReference type="PANTHER" id="PTHR43133">
    <property type="entry name" value="RNA POLYMERASE ECF-TYPE SIGMA FACTO"/>
    <property type="match status" value="1"/>
</dbReference>
<evidence type="ECO:0000256" key="2">
    <source>
        <dbReference type="ARBA" id="ARBA00023015"/>
    </source>
</evidence>
<evidence type="ECO:0000313" key="8">
    <source>
        <dbReference type="EMBL" id="NEN79128.1"/>
    </source>
</evidence>
<organism evidence="8 9">
    <name type="scientific">Nocardioides zeae</name>
    <dbReference type="NCBI Taxonomy" id="1457234"/>
    <lineage>
        <taxon>Bacteria</taxon>
        <taxon>Bacillati</taxon>
        <taxon>Actinomycetota</taxon>
        <taxon>Actinomycetes</taxon>
        <taxon>Propionibacteriales</taxon>
        <taxon>Nocardioidaceae</taxon>
        <taxon>Nocardioides</taxon>
    </lineage>
</organism>
<evidence type="ECO:0000259" key="6">
    <source>
        <dbReference type="Pfam" id="PF04542"/>
    </source>
</evidence>
<keyword evidence="9" id="KW-1185">Reference proteome</keyword>
<dbReference type="Proteomes" id="UP000468687">
    <property type="component" value="Unassembled WGS sequence"/>
</dbReference>
<dbReference type="GO" id="GO:0003677">
    <property type="term" value="F:DNA binding"/>
    <property type="evidence" value="ECO:0007669"/>
    <property type="project" value="UniProtKB-KW"/>
</dbReference>
<evidence type="ECO:0000256" key="1">
    <source>
        <dbReference type="ARBA" id="ARBA00010641"/>
    </source>
</evidence>
<feature type="domain" description="RNA polymerase sigma-70 region 2" evidence="6">
    <location>
        <begin position="46"/>
        <end position="111"/>
    </location>
</feature>
<accession>A0A6P0HKB9</accession>
<comment type="similarity">
    <text evidence="1">Belongs to the sigma-70 factor family. ECF subfamily.</text>
</comment>
<evidence type="ECO:0000259" key="7">
    <source>
        <dbReference type="Pfam" id="PF13490"/>
    </source>
</evidence>
<dbReference type="InterPro" id="IPR013324">
    <property type="entry name" value="RNA_pol_sigma_r3/r4-like"/>
</dbReference>
<name>A0A6P0HKB9_9ACTN</name>
<dbReference type="InterPro" id="IPR027383">
    <property type="entry name" value="Znf_put"/>
</dbReference>
<comment type="caution">
    <text evidence="8">The sequence shown here is derived from an EMBL/GenBank/DDBJ whole genome shotgun (WGS) entry which is preliminary data.</text>
</comment>
<dbReference type="Gene3D" id="1.10.10.1320">
    <property type="entry name" value="Anti-sigma factor, zinc-finger domain"/>
    <property type="match status" value="1"/>
</dbReference>
<dbReference type="InterPro" id="IPR014284">
    <property type="entry name" value="RNA_pol_sigma-70_dom"/>
</dbReference>
<dbReference type="Pfam" id="PF13490">
    <property type="entry name" value="zf-HC2"/>
    <property type="match status" value="1"/>
</dbReference>
<dbReference type="InterPro" id="IPR039425">
    <property type="entry name" value="RNA_pol_sigma-70-like"/>
</dbReference>
<evidence type="ECO:0000313" key="9">
    <source>
        <dbReference type="Proteomes" id="UP000468687"/>
    </source>
</evidence>
<dbReference type="InterPro" id="IPR036388">
    <property type="entry name" value="WH-like_DNA-bd_sf"/>
</dbReference>
<dbReference type="Gene3D" id="1.10.10.10">
    <property type="entry name" value="Winged helix-like DNA-binding domain superfamily/Winged helix DNA-binding domain"/>
    <property type="match status" value="1"/>
</dbReference>
<dbReference type="GO" id="GO:0006352">
    <property type="term" value="P:DNA-templated transcription initiation"/>
    <property type="evidence" value="ECO:0007669"/>
    <property type="project" value="InterPro"/>
</dbReference>
<dbReference type="NCBIfam" id="TIGR02937">
    <property type="entry name" value="sigma70-ECF"/>
    <property type="match status" value="1"/>
</dbReference>
<dbReference type="SUPFAM" id="SSF88946">
    <property type="entry name" value="Sigma2 domain of RNA polymerase sigma factors"/>
    <property type="match status" value="1"/>
</dbReference>
<feature type="domain" description="Putative zinc-finger" evidence="7">
    <location>
        <begin position="206"/>
        <end position="240"/>
    </location>
</feature>
<dbReference type="EMBL" id="JAAGXA010000008">
    <property type="protein sequence ID" value="NEN79128.1"/>
    <property type="molecule type" value="Genomic_DNA"/>
</dbReference>
<evidence type="ECO:0000256" key="4">
    <source>
        <dbReference type="ARBA" id="ARBA00023125"/>
    </source>
</evidence>
<keyword evidence="5" id="KW-0804">Transcription</keyword>
<gene>
    <name evidence="8" type="ORF">G3T38_12645</name>
</gene>
<evidence type="ECO:0000256" key="3">
    <source>
        <dbReference type="ARBA" id="ARBA00023082"/>
    </source>
</evidence>
<protein>
    <submittedName>
        <fullName evidence="8">Sigma-70 family RNA polymerase sigma factor</fullName>
    </submittedName>
</protein>
<dbReference type="InterPro" id="IPR041916">
    <property type="entry name" value="Anti_sigma_zinc_sf"/>
</dbReference>
<proteinExistence type="inferred from homology"/>
<evidence type="ECO:0000256" key="5">
    <source>
        <dbReference type="ARBA" id="ARBA00023163"/>
    </source>
</evidence>
<dbReference type="InterPro" id="IPR007627">
    <property type="entry name" value="RNA_pol_sigma70_r2"/>
</dbReference>
<dbReference type="InterPro" id="IPR013325">
    <property type="entry name" value="RNA_pol_sigma_r2"/>
</dbReference>
<dbReference type="SUPFAM" id="SSF88659">
    <property type="entry name" value="Sigma3 and sigma4 domains of RNA polymerase sigma factors"/>
    <property type="match status" value="1"/>
</dbReference>
<dbReference type="Gene3D" id="1.10.1740.10">
    <property type="match status" value="1"/>
</dbReference>
<keyword evidence="3" id="KW-0731">Sigma factor</keyword>
<dbReference type="PANTHER" id="PTHR43133:SF8">
    <property type="entry name" value="RNA POLYMERASE SIGMA FACTOR HI_1459-RELATED"/>
    <property type="match status" value="1"/>
</dbReference>
<keyword evidence="4" id="KW-0238">DNA-binding</keyword>
<keyword evidence="2" id="KW-0805">Transcription regulation</keyword>
<dbReference type="RefSeq" id="WP_163772671.1">
    <property type="nucleotide sequence ID" value="NZ_JAAGXA010000008.1"/>
</dbReference>
<dbReference type="GO" id="GO:0016987">
    <property type="term" value="F:sigma factor activity"/>
    <property type="evidence" value="ECO:0007669"/>
    <property type="project" value="UniProtKB-KW"/>
</dbReference>